<accession>A0AAV4H0X8</accession>
<protein>
    <recommendedName>
        <fullName evidence="4">PDZ domain-containing protein</fullName>
    </recommendedName>
</protein>
<evidence type="ECO:0000256" key="1">
    <source>
        <dbReference type="SAM" id="MobiDB-lite"/>
    </source>
</evidence>
<feature type="region of interest" description="Disordered" evidence="1">
    <location>
        <begin position="81"/>
        <end position="114"/>
    </location>
</feature>
<evidence type="ECO:0008006" key="4">
    <source>
        <dbReference type="Google" id="ProtNLM"/>
    </source>
</evidence>
<evidence type="ECO:0000313" key="2">
    <source>
        <dbReference type="EMBL" id="GFR91812.1"/>
    </source>
</evidence>
<reference evidence="2 3" key="1">
    <citation type="journal article" date="2021" name="Elife">
        <title>Chloroplast acquisition without the gene transfer in kleptoplastic sea slugs, Plakobranchus ocellatus.</title>
        <authorList>
            <person name="Maeda T."/>
            <person name="Takahashi S."/>
            <person name="Yoshida T."/>
            <person name="Shimamura S."/>
            <person name="Takaki Y."/>
            <person name="Nagai Y."/>
            <person name="Toyoda A."/>
            <person name="Suzuki Y."/>
            <person name="Arimoto A."/>
            <person name="Ishii H."/>
            <person name="Satoh N."/>
            <person name="Nishiyama T."/>
            <person name="Hasebe M."/>
            <person name="Maruyama T."/>
            <person name="Minagawa J."/>
            <person name="Obokata J."/>
            <person name="Shigenobu S."/>
        </authorList>
    </citation>
    <scope>NUCLEOTIDE SEQUENCE [LARGE SCALE GENOMIC DNA]</scope>
</reference>
<evidence type="ECO:0000313" key="3">
    <source>
        <dbReference type="Proteomes" id="UP000762676"/>
    </source>
</evidence>
<dbReference type="Proteomes" id="UP000762676">
    <property type="component" value="Unassembled WGS sequence"/>
</dbReference>
<proteinExistence type="predicted"/>
<gene>
    <name evidence="2" type="ORF">ElyMa_000853000</name>
</gene>
<name>A0AAV4H0X8_9GAST</name>
<keyword evidence="3" id="KW-1185">Reference proteome</keyword>
<organism evidence="2 3">
    <name type="scientific">Elysia marginata</name>
    <dbReference type="NCBI Taxonomy" id="1093978"/>
    <lineage>
        <taxon>Eukaryota</taxon>
        <taxon>Metazoa</taxon>
        <taxon>Spiralia</taxon>
        <taxon>Lophotrochozoa</taxon>
        <taxon>Mollusca</taxon>
        <taxon>Gastropoda</taxon>
        <taxon>Heterobranchia</taxon>
        <taxon>Euthyneura</taxon>
        <taxon>Panpulmonata</taxon>
        <taxon>Sacoglossa</taxon>
        <taxon>Placobranchoidea</taxon>
        <taxon>Plakobranchidae</taxon>
        <taxon>Elysia</taxon>
    </lineage>
</organism>
<dbReference type="EMBL" id="BMAT01001747">
    <property type="protein sequence ID" value="GFR91812.1"/>
    <property type="molecule type" value="Genomic_DNA"/>
</dbReference>
<comment type="caution">
    <text evidence="2">The sequence shown here is derived from an EMBL/GenBank/DDBJ whole genome shotgun (WGS) entry which is preliminary data.</text>
</comment>
<feature type="compositionally biased region" description="Polar residues" evidence="1">
    <location>
        <begin position="28"/>
        <end position="49"/>
    </location>
</feature>
<sequence>MKTSSKELDNPLNESLKNDLDAWKSLPPTENKQSLNPNGRIFSATSSSDKGLESGLKSGDGIVLKTEATKAEDEILHFRINASQTKRPSGGLVTQKHRPGVSAPPSEKDRVRSPRSVHFASKYTETAEIGIESTPKLDLSAETVDDDSSYDEYDYDYTDQTLGTENDQLQFAHTGPPEYMVHLFHMLKDKHYEVLKDTVVTSFANRRHEGEIIMCPALLLHAPLISDVR</sequence>
<feature type="region of interest" description="Disordered" evidence="1">
    <location>
        <begin position="1"/>
        <end position="59"/>
    </location>
</feature>
<dbReference type="AlphaFoldDB" id="A0AAV4H0X8"/>